<dbReference type="PANTHER" id="PTHR46124:SF2">
    <property type="entry name" value="D-AMINOACYL-TRNA DEACYLASE"/>
    <property type="match status" value="1"/>
</dbReference>
<dbReference type="GO" id="GO:0016787">
    <property type="term" value="F:hydrolase activity"/>
    <property type="evidence" value="ECO:0007669"/>
    <property type="project" value="UniProtKB-KW"/>
</dbReference>
<dbReference type="InterPro" id="IPR001130">
    <property type="entry name" value="TatD-like"/>
</dbReference>
<dbReference type="NCBIfam" id="TIGR00010">
    <property type="entry name" value="YchF/TatD family DNA exonuclease"/>
    <property type="match status" value="1"/>
</dbReference>
<accession>A0ABN2U057</accession>
<dbReference type="PIRSF" id="PIRSF005902">
    <property type="entry name" value="DNase_TatD"/>
    <property type="match status" value="1"/>
</dbReference>
<feature type="region of interest" description="Disordered" evidence="2">
    <location>
        <begin position="1"/>
        <end position="53"/>
    </location>
</feature>
<proteinExistence type="predicted"/>
<evidence type="ECO:0000256" key="1">
    <source>
        <dbReference type="ARBA" id="ARBA00022723"/>
    </source>
</evidence>
<evidence type="ECO:0000313" key="3">
    <source>
        <dbReference type="EMBL" id="GAA2024820.1"/>
    </source>
</evidence>
<keyword evidence="1" id="KW-0479">Metal-binding</keyword>
<dbReference type="CDD" id="cd01310">
    <property type="entry name" value="TatD_DNAse"/>
    <property type="match status" value="1"/>
</dbReference>
<feature type="compositionally biased region" description="Polar residues" evidence="2">
    <location>
        <begin position="1"/>
        <end position="24"/>
    </location>
</feature>
<dbReference type="RefSeq" id="WP_343955515.1">
    <property type="nucleotide sequence ID" value="NZ_BAAAMN010000003.1"/>
</dbReference>
<dbReference type="EMBL" id="BAAAMN010000003">
    <property type="protein sequence ID" value="GAA2024820.1"/>
    <property type="molecule type" value="Genomic_DNA"/>
</dbReference>
<dbReference type="InterPro" id="IPR032466">
    <property type="entry name" value="Metal_Hydrolase"/>
</dbReference>
<dbReference type="Pfam" id="PF01026">
    <property type="entry name" value="TatD_DNase"/>
    <property type="match status" value="1"/>
</dbReference>
<organism evidence="3 4">
    <name type="scientific">Yaniella flava</name>
    <dbReference type="NCBI Taxonomy" id="287930"/>
    <lineage>
        <taxon>Bacteria</taxon>
        <taxon>Bacillati</taxon>
        <taxon>Actinomycetota</taxon>
        <taxon>Actinomycetes</taxon>
        <taxon>Micrococcales</taxon>
        <taxon>Micrococcaceae</taxon>
        <taxon>Yaniella</taxon>
    </lineage>
</organism>
<evidence type="ECO:0000313" key="4">
    <source>
        <dbReference type="Proteomes" id="UP001501461"/>
    </source>
</evidence>
<gene>
    <name evidence="3" type="ORF">GCM10009720_00690</name>
</gene>
<reference evidence="3 4" key="1">
    <citation type="journal article" date="2019" name="Int. J. Syst. Evol. Microbiol.">
        <title>The Global Catalogue of Microorganisms (GCM) 10K type strain sequencing project: providing services to taxonomists for standard genome sequencing and annotation.</title>
        <authorList>
            <consortium name="The Broad Institute Genomics Platform"/>
            <consortium name="The Broad Institute Genome Sequencing Center for Infectious Disease"/>
            <person name="Wu L."/>
            <person name="Ma J."/>
        </authorList>
    </citation>
    <scope>NUCLEOTIDE SEQUENCE [LARGE SCALE GENOMIC DNA]</scope>
    <source>
        <strain evidence="3 4">JCM 13595</strain>
    </source>
</reference>
<keyword evidence="4" id="KW-1185">Reference proteome</keyword>
<dbReference type="Proteomes" id="UP001501461">
    <property type="component" value="Unassembled WGS sequence"/>
</dbReference>
<evidence type="ECO:0000256" key="2">
    <source>
        <dbReference type="SAM" id="MobiDB-lite"/>
    </source>
</evidence>
<dbReference type="PANTHER" id="PTHR46124">
    <property type="entry name" value="D-AMINOACYL-TRNA DEACYLASE"/>
    <property type="match status" value="1"/>
</dbReference>
<sequence>MSTSAQPEPQTPQHYLPQTDNVGSDGSPVRSATDEYTGRKRKLVYPPAPAPSPVPVIDNHAHLDFRDGLVHVTPTQAMDAATTVNVVGAVQVATDLESAKYTLEALDQEPRLRGALAIHPNDTVELARDGTLDEALETIKKLAAHPQVVCIGETGLDYYRTEGEDNWEVQKSAFKRHIEIAVELGLALQIHDRDAHDDVVATLLSMEQLPEHVVFHSYSGDADMATILNEHGWYASFSGVVTFKNNNASRAAAQVMREDLLLVESDSPFLTPHPHRGRPNAPYLVPHTLYQLAESRDQTVEDLGTVIFDNTQRVYGKFMVD</sequence>
<keyword evidence="3" id="KW-0378">Hydrolase</keyword>
<name>A0ABN2U057_9MICC</name>
<dbReference type="InterPro" id="IPR015991">
    <property type="entry name" value="TatD/YcfH-like"/>
</dbReference>
<comment type="caution">
    <text evidence="3">The sequence shown here is derived from an EMBL/GenBank/DDBJ whole genome shotgun (WGS) entry which is preliminary data.</text>
</comment>
<protein>
    <submittedName>
        <fullName evidence="3">TatD family hydrolase</fullName>
    </submittedName>
</protein>
<dbReference type="Gene3D" id="3.20.20.140">
    <property type="entry name" value="Metal-dependent hydrolases"/>
    <property type="match status" value="1"/>
</dbReference>
<dbReference type="SUPFAM" id="SSF51556">
    <property type="entry name" value="Metallo-dependent hydrolases"/>
    <property type="match status" value="1"/>
</dbReference>